<sequence length="146" mass="15352">MPPAGAAVLGLLLLLLLLLQLAVPRALGWPGRGSSSSSAAASASAAASGPLERAALARERFKVVFAPLICERTCQKGRCRDSCKPGSNMTLIGENGHAMDTLTGSGFRSFIWCGLRCPSPPPDPLWGIFQMDKAPSSHQALSSSFW</sequence>
<protein>
    <recommendedName>
        <fullName evidence="4">Latent transforming growth factor beta binding protein 3</fullName>
    </recommendedName>
</protein>
<proteinExistence type="predicted"/>
<evidence type="ECO:0000256" key="1">
    <source>
        <dbReference type="SAM" id="SignalP"/>
    </source>
</evidence>
<dbReference type="GeneTree" id="ENSGT00940000160285"/>
<feature type="chain" id="PRO_5025421570" description="Latent transforming growth factor beta binding protein 3" evidence="1">
    <location>
        <begin position="29"/>
        <end position="146"/>
    </location>
</feature>
<organism evidence="2 3">
    <name type="scientific">Pseudonaja textilis</name>
    <name type="common">Eastern brown snake</name>
    <dbReference type="NCBI Taxonomy" id="8673"/>
    <lineage>
        <taxon>Eukaryota</taxon>
        <taxon>Metazoa</taxon>
        <taxon>Chordata</taxon>
        <taxon>Craniata</taxon>
        <taxon>Vertebrata</taxon>
        <taxon>Euteleostomi</taxon>
        <taxon>Lepidosauria</taxon>
        <taxon>Squamata</taxon>
        <taxon>Bifurcata</taxon>
        <taxon>Unidentata</taxon>
        <taxon>Episquamata</taxon>
        <taxon>Toxicofera</taxon>
        <taxon>Serpentes</taxon>
        <taxon>Colubroidea</taxon>
        <taxon>Elapidae</taxon>
        <taxon>Hydrophiinae</taxon>
        <taxon>Pseudonaja</taxon>
    </lineage>
</organism>
<name>A0A670ZKA5_PSETE</name>
<dbReference type="Proteomes" id="UP000472273">
    <property type="component" value="Unplaced"/>
</dbReference>
<evidence type="ECO:0008006" key="4">
    <source>
        <dbReference type="Google" id="ProtNLM"/>
    </source>
</evidence>
<dbReference type="Ensembl" id="ENSPTXT00000023900.1">
    <property type="protein sequence ID" value="ENSPTXP00000023180.1"/>
    <property type="gene ID" value="ENSPTXG00000016079.1"/>
</dbReference>
<reference evidence="2" key="1">
    <citation type="submission" date="2025-08" db="UniProtKB">
        <authorList>
            <consortium name="Ensembl"/>
        </authorList>
    </citation>
    <scope>IDENTIFICATION</scope>
</reference>
<keyword evidence="3" id="KW-1185">Reference proteome</keyword>
<keyword evidence="1" id="KW-0732">Signal</keyword>
<evidence type="ECO:0000313" key="3">
    <source>
        <dbReference type="Proteomes" id="UP000472273"/>
    </source>
</evidence>
<evidence type="ECO:0000313" key="2">
    <source>
        <dbReference type="Ensembl" id="ENSPTXP00000023180.1"/>
    </source>
</evidence>
<dbReference type="AlphaFoldDB" id="A0A670ZKA5"/>
<reference evidence="2" key="2">
    <citation type="submission" date="2025-09" db="UniProtKB">
        <authorList>
            <consortium name="Ensembl"/>
        </authorList>
    </citation>
    <scope>IDENTIFICATION</scope>
</reference>
<feature type="signal peptide" evidence="1">
    <location>
        <begin position="1"/>
        <end position="28"/>
    </location>
</feature>
<accession>A0A670ZKA5</accession>